<protein>
    <submittedName>
        <fullName evidence="1">Uncharacterized protein</fullName>
    </submittedName>
</protein>
<sequence>SVISERLFSVTGDKIASKADGFALYFDNTSGVVSIRYCLHPGGANYDCSGVEVASPIPQDLGMIKFTTGGANCNGILFKRVTGDISAMSAASAVPNDSIPVCTITIDHVEAGRSRTINIDVSKNVIE</sequence>
<evidence type="ECO:0000313" key="2">
    <source>
        <dbReference type="Proteomes" id="UP000760819"/>
    </source>
</evidence>
<proteinExistence type="predicted"/>
<reference evidence="1" key="2">
    <citation type="journal article" date="2021" name="Microbiome">
        <title>Successional dynamics and alternative stable states in a saline activated sludge microbial community over 9 years.</title>
        <authorList>
            <person name="Wang Y."/>
            <person name="Ye J."/>
            <person name="Ju F."/>
            <person name="Liu L."/>
            <person name="Boyd J.A."/>
            <person name="Deng Y."/>
            <person name="Parks D.H."/>
            <person name="Jiang X."/>
            <person name="Yin X."/>
            <person name="Woodcroft B.J."/>
            <person name="Tyson G.W."/>
            <person name="Hugenholtz P."/>
            <person name="Polz M.F."/>
            <person name="Zhang T."/>
        </authorList>
    </citation>
    <scope>NUCLEOTIDE SEQUENCE</scope>
    <source>
        <strain evidence="1">HKST-UBA12</strain>
    </source>
</reference>
<reference evidence="1" key="1">
    <citation type="submission" date="2020-04" db="EMBL/GenBank/DDBJ databases">
        <authorList>
            <person name="Zhang T."/>
        </authorList>
    </citation>
    <scope>NUCLEOTIDE SEQUENCE</scope>
    <source>
        <strain evidence="1">HKST-UBA12</strain>
    </source>
</reference>
<dbReference type="Proteomes" id="UP000760819">
    <property type="component" value="Unassembled WGS sequence"/>
</dbReference>
<feature type="non-terminal residue" evidence="1">
    <location>
        <position position="1"/>
    </location>
</feature>
<accession>A0A955KYR8</accession>
<organism evidence="1 2">
    <name type="scientific">Candidatus Dojkabacteria bacterium</name>
    <dbReference type="NCBI Taxonomy" id="2099670"/>
    <lineage>
        <taxon>Bacteria</taxon>
        <taxon>Candidatus Dojkabacteria</taxon>
    </lineage>
</organism>
<dbReference type="EMBL" id="JAGQLI010000064">
    <property type="protein sequence ID" value="MCA9379037.1"/>
    <property type="molecule type" value="Genomic_DNA"/>
</dbReference>
<dbReference type="AlphaFoldDB" id="A0A955KYR8"/>
<evidence type="ECO:0000313" key="1">
    <source>
        <dbReference type="EMBL" id="MCA9379037.1"/>
    </source>
</evidence>
<gene>
    <name evidence="1" type="ORF">KC640_01280</name>
</gene>
<name>A0A955KYR8_9BACT</name>
<comment type="caution">
    <text evidence="1">The sequence shown here is derived from an EMBL/GenBank/DDBJ whole genome shotgun (WGS) entry which is preliminary data.</text>
</comment>